<feature type="domain" description="DNA repair protein rhp7 treble clef" evidence="2">
    <location>
        <begin position="139"/>
        <end position="177"/>
    </location>
</feature>
<feature type="non-terminal residue" evidence="3">
    <location>
        <position position="1"/>
    </location>
</feature>
<feature type="region of interest" description="Disordered" evidence="1">
    <location>
        <begin position="179"/>
        <end position="199"/>
    </location>
</feature>
<dbReference type="GO" id="GO:0031146">
    <property type="term" value="P:SCF-dependent proteasomal ubiquitin-dependent protein catabolic process"/>
    <property type="evidence" value="ECO:0007669"/>
    <property type="project" value="TreeGrafter"/>
</dbReference>
<feature type="compositionally biased region" description="Basic residues" evidence="1">
    <location>
        <begin position="185"/>
        <end position="197"/>
    </location>
</feature>
<evidence type="ECO:0000313" key="3">
    <source>
        <dbReference type="EMBL" id="KAH0220934.1"/>
    </source>
</evidence>
<feature type="compositionally biased region" description="Polar residues" evidence="1">
    <location>
        <begin position="44"/>
        <end position="56"/>
    </location>
</feature>
<feature type="region of interest" description="Disordered" evidence="1">
    <location>
        <begin position="1"/>
        <end position="124"/>
    </location>
</feature>
<feature type="compositionally biased region" description="Basic residues" evidence="1">
    <location>
        <begin position="97"/>
        <end position="114"/>
    </location>
</feature>
<evidence type="ECO:0000256" key="1">
    <source>
        <dbReference type="SAM" id="MobiDB-lite"/>
    </source>
</evidence>
<dbReference type="GO" id="GO:0019005">
    <property type="term" value="C:SCF ubiquitin ligase complex"/>
    <property type="evidence" value="ECO:0007669"/>
    <property type="project" value="TreeGrafter"/>
</dbReference>
<name>A0A9P8GFA3_AURME</name>
<evidence type="ECO:0000313" key="4">
    <source>
        <dbReference type="Proteomes" id="UP000767238"/>
    </source>
</evidence>
<feature type="compositionally biased region" description="Polar residues" evidence="1">
    <location>
        <begin position="15"/>
        <end position="30"/>
    </location>
</feature>
<dbReference type="SMART" id="SM00367">
    <property type="entry name" value="LRR_CC"/>
    <property type="match status" value="3"/>
</dbReference>
<dbReference type="FunFam" id="3.80.10.10:FF:000601">
    <property type="entry name" value="DNA repair protein Rad7, protein"/>
    <property type="match status" value="1"/>
</dbReference>
<dbReference type="InterPro" id="IPR006553">
    <property type="entry name" value="Leu-rich_rpt_Cys-con_subtyp"/>
</dbReference>
<sequence length="628" mass="68537">MSGRRNGNRIRGPQSALTDFLSSHNISAQQIRDDYERRVREAAQQENAGEGTSNALLPNDPDAEAAAALAAEEAADAAAEKTKKRKRKEEAAIEKIKKAKGAKGAKGGKKKKKPANSDDEDDEDFDISNAMYTKAPPMPGQFEHCEICSKRFTVTPYSKTGPDGGLVCTPCGKDLAKEGDAAAGKKTRKAPAGRKRRQVESERLNGIAVGGAKSLQQLCIEKVAQYHEDVDELGELPEPVMLRLAEIFAKKRVLNPKTLKLFVRPDSDVVCIHDAAYLEVEDYQGICAVAPGLKKLVIRNACQLKDEVIEYMMDKCDSINFIQFYAANLVSDNMWRKLFQRYGKQLRTVKLSWLDASFDDDTVRELVQSCPNLVRLKLKLCRKLTEESIIALADLTNLERLSLQTGAQPSPEVVINLVKSVGPKLRTLSFEDFLDLDDAVLAQIKESCNKLEKFRLQMNDVASDAAYANLFTDWKNPPLTFADFSGTRDVDNSNPQGPEEAIGLASAGFKALMAHSGSALRTLDIASCRHISLQAFIDVFGSGIKYPNLETINLSFCSAADTSVVAGVFQSCPAIKKVIAFGCFDVTDVVVPRGIALIGVPKAQDAIEQIGTGIDVAEALSRMIDVGA</sequence>
<organism evidence="3 4">
    <name type="scientific">Aureobasidium melanogenum</name>
    <name type="common">Aureobasidium pullulans var. melanogenum</name>
    <dbReference type="NCBI Taxonomy" id="46634"/>
    <lineage>
        <taxon>Eukaryota</taxon>
        <taxon>Fungi</taxon>
        <taxon>Dikarya</taxon>
        <taxon>Ascomycota</taxon>
        <taxon>Pezizomycotina</taxon>
        <taxon>Dothideomycetes</taxon>
        <taxon>Dothideomycetidae</taxon>
        <taxon>Dothideales</taxon>
        <taxon>Saccotheciaceae</taxon>
        <taxon>Aureobasidium</taxon>
    </lineage>
</organism>
<dbReference type="Proteomes" id="UP000767238">
    <property type="component" value="Unassembled WGS sequence"/>
</dbReference>
<protein>
    <submittedName>
        <fullName evidence="3">RNI-like protein</fullName>
    </submittedName>
</protein>
<dbReference type="OrthoDB" id="1924287at2759"/>
<proteinExistence type="predicted"/>
<dbReference type="InterPro" id="IPR056451">
    <property type="entry name" value="Znf_Tbcl_Rhp7"/>
</dbReference>
<dbReference type="SUPFAM" id="SSF52047">
    <property type="entry name" value="RNI-like"/>
    <property type="match status" value="1"/>
</dbReference>
<evidence type="ECO:0000259" key="2">
    <source>
        <dbReference type="Pfam" id="PF23550"/>
    </source>
</evidence>
<accession>A0A9P8GFA3</accession>
<reference evidence="3" key="2">
    <citation type="submission" date="2021-08" db="EMBL/GenBank/DDBJ databases">
        <authorList>
            <person name="Gostincar C."/>
            <person name="Sun X."/>
            <person name="Song Z."/>
            <person name="Gunde-Cimerman N."/>
        </authorList>
    </citation>
    <scope>NUCLEOTIDE SEQUENCE</scope>
    <source>
        <strain evidence="3">EXF-8016</strain>
    </source>
</reference>
<dbReference type="Gene3D" id="3.80.10.10">
    <property type="entry name" value="Ribonuclease Inhibitor"/>
    <property type="match status" value="2"/>
</dbReference>
<dbReference type="EMBL" id="JAHFYH010000035">
    <property type="protein sequence ID" value="KAH0220934.1"/>
    <property type="molecule type" value="Genomic_DNA"/>
</dbReference>
<dbReference type="InterPro" id="IPR032675">
    <property type="entry name" value="LRR_dom_sf"/>
</dbReference>
<dbReference type="PANTHER" id="PTHR13318">
    <property type="entry name" value="PARTNER OF PAIRED, ISOFORM B-RELATED"/>
    <property type="match status" value="1"/>
</dbReference>
<reference evidence="3" key="1">
    <citation type="journal article" date="2021" name="J Fungi (Basel)">
        <title>Virulence traits and population genomics of the black yeast Aureobasidium melanogenum.</title>
        <authorList>
            <person name="Cernosa A."/>
            <person name="Sun X."/>
            <person name="Gostincar C."/>
            <person name="Fang C."/>
            <person name="Gunde-Cimerman N."/>
            <person name="Song Z."/>
        </authorList>
    </citation>
    <scope>NUCLEOTIDE SEQUENCE</scope>
    <source>
        <strain evidence="3">EXF-8016</strain>
    </source>
</reference>
<feature type="compositionally biased region" description="Basic and acidic residues" evidence="1">
    <location>
        <begin position="31"/>
        <end position="43"/>
    </location>
</feature>
<dbReference type="AlphaFoldDB" id="A0A9P8GFA3"/>
<comment type="caution">
    <text evidence="3">The sequence shown here is derived from an EMBL/GenBank/DDBJ whole genome shotgun (WGS) entry which is preliminary data.</text>
</comment>
<dbReference type="Pfam" id="PF23550">
    <property type="entry name" value="zf_Tbcl_Rhp7"/>
    <property type="match status" value="1"/>
</dbReference>
<gene>
    <name evidence="3" type="ORF">KCV03_g5286</name>
</gene>